<dbReference type="GO" id="GO:0016861">
    <property type="term" value="F:intramolecular oxidoreductase activity, interconverting aldoses and ketoses"/>
    <property type="evidence" value="ECO:0007669"/>
    <property type="project" value="InterPro"/>
</dbReference>
<dbReference type="GO" id="GO:0005996">
    <property type="term" value="P:monosaccharide metabolic process"/>
    <property type="evidence" value="ECO:0007669"/>
    <property type="project" value="InterPro"/>
</dbReference>
<gene>
    <name evidence="3" type="ORF">O163_01265</name>
</gene>
<reference evidence="3 4" key="1">
    <citation type="journal article" date="2013" name="Genome Announc.">
        <title>Draft Genome Sequence of an Anaerobic and Extremophilic Bacterium, Caldanaerobacter yonseiensis, Isolated from a Geothermal Hot Stream.</title>
        <authorList>
            <person name="Lee S.J."/>
            <person name="Lee Y.J."/>
            <person name="Park G.S."/>
            <person name="Kim B.C."/>
            <person name="Lee S.J."/>
            <person name="Shin J.H."/>
            <person name="Lee D.W."/>
        </authorList>
    </citation>
    <scope>NUCLEOTIDE SEQUENCE [LARGE SCALE GENOMIC DNA]</scope>
    <source>
        <strain evidence="3 4">KB-1</strain>
    </source>
</reference>
<dbReference type="InterPro" id="IPR009015">
    <property type="entry name" value="Fucose_isomerase_N/cen_sf"/>
</dbReference>
<protein>
    <recommendedName>
        <fullName evidence="5">Fucose isomerase</fullName>
    </recommendedName>
</protein>
<dbReference type="GO" id="GO:0005737">
    <property type="term" value="C:cytoplasm"/>
    <property type="evidence" value="ECO:0007669"/>
    <property type="project" value="InterPro"/>
</dbReference>
<dbReference type="RefSeq" id="WP_022587121.1">
    <property type="nucleotide sequence ID" value="NZ_AXDC01000002.1"/>
</dbReference>
<dbReference type="PANTHER" id="PTHR36120">
    <property type="entry name" value="FUCOSE ISOMERASE"/>
    <property type="match status" value="1"/>
</dbReference>
<evidence type="ECO:0008006" key="5">
    <source>
        <dbReference type="Google" id="ProtNLM"/>
    </source>
</evidence>
<dbReference type="EMBL" id="AXDC01000002">
    <property type="protein sequence ID" value="ERM93307.1"/>
    <property type="molecule type" value="Genomic_DNA"/>
</dbReference>
<keyword evidence="1" id="KW-0413">Isomerase</keyword>
<dbReference type="Proteomes" id="UP000016856">
    <property type="component" value="Unassembled WGS sequence"/>
</dbReference>
<evidence type="ECO:0000313" key="3">
    <source>
        <dbReference type="EMBL" id="ERM93307.1"/>
    </source>
</evidence>
<evidence type="ECO:0000256" key="2">
    <source>
        <dbReference type="ARBA" id="ARBA00023277"/>
    </source>
</evidence>
<comment type="caution">
    <text evidence="3">The sequence shown here is derived from an EMBL/GenBank/DDBJ whole genome shotgun (WGS) entry which is preliminary data.</text>
</comment>
<name>U5CZB7_CALSX</name>
<dbReference type="PANTHER" id="PTHR36120:SF2">
    <property type="entry name" value="FUCOSE ISOMERASE"/>
    <property type="match status" value="1"/>
</dbReference>
<organism evidence="3 4">
    <name type="scientific">Caldanaerobacter subterraneus subsp. yonseiensis KB-1</name>
    <dbReference type="NCBI Taxonomy" id="1388761"/>
    <lineage>
        <taxon>Bacteria</taxon>
        <taxon>Bacillati</taxon>
        <taxon>Bacillota</taxon>
        <taxon>Clostridia</taxon>
        <taxon>Thermoanaerobacterales</taxon>
        <taxon>Thermoanaerobacteraceae</taxon>
        <taxon>Caldanaerobacter</taxon>
    </lineage>
</organism>
<keyword evidence="2" id="KW-0119">Carbohydrate metabolism</keyword>
<evidence type="ECO:0000256" key="1">
    <source>
        <dbReference type="ARBA" id="ARBA00023235"/>
    </source>
</evidence>
<proteinExistence type="predicted"/>
<dbReference type="SUPFAM" id="SSF53743">
    <property type="entry name" value="FucI/AraA N-terminal and middle domains"/>
    <property type="match status" value="1"/>
</dbReference>
<dbReference type="AlphaFoldDB" id="U5CZB7"/>
<accession>U5CZB7</accession>
<dbReference type="PATRIC" id="fig|1388761.3.peg.249"/>
<evidence type="ECO:0000313" key="4">
    <source>
        <dbReference type="Proteomes" id="UP000016856"/>
    </source>
</evidence>
<sequence>MVKKSVNIVQLMSPLHGEEKVRESLKKRYDFFNKNFEVNYYRYEDINEGWGKEKEGLTIVWIMTGGTEGKFRNIYPFLPKPVVLLAESINNSLAASLEILSYVREYEKEKGYILYGEEKEILNEIYNLIKVSNTLSSLQVANIGNIGGPSEWLISSIVDYEGVRNQWGINVVDIPMEEFYEILEKTEASYDGYFAKSAQVIEPSSEDILNAQRVYIALKSLIEKYNLTALTLKCFDLLRKYKITGCLALSRLIDEGVIAGCEGDLPATFTMYLAYLLTGETPFMANPSAIDLEKNTIILAHCTVPTKIVKNYVLRSHFESGISVGIRGEFEKGPVTILKFGGEDLSKISYASGMILDNPTSEFRCRTQIEVRLNVDLKKFISTPLGNHQVIIRGDHSALIEKLISFKGITVIKS</sequence>